<accession>A0A8J2UNW4</accession>
<dbReference type="EMBL" id="BMCG01000001">
    <property type="protein sequence ID" value="GGB97988.1"/>
    <property type="molecule type" value="Genomic_DNA"/>
</dbReference>
<keyword evidence="2" id="KW-1185">Reference proteome</keyword>
<dbReference type="PANTHER" id="PTHR34801:SF6">
    <property type="entry name" value="SLL1620 PROTEIN"/>
    <property type="match status" value="1"/>
</dbReference>
<dbReference type="RefSeq" id="WP_188394501.1">
    <property type="nucleotide sequence ID" value="NZ_BMCG01000001.1"/>
</dbReference>
<dbReference type="InterPro" id="IPR010865">
    <property type="entry name" value="DUF1499"/>
</dbReference>
<dbReference type="AlphaFoldDB" id="A0A8J2UNW4"/>
<protein>
    <recommendedName>
        <fullName evidence="3">DUF1499 domain-containing protein</fullName>
    </recommendedName>
</protein>
<reference evidence="1" key="1">
    <citation type="journal article" date="2014" name="Int. J. Syst. Evol. Microbiol.">
        <title>Complete genome sequence of Corynebacterium casei LMG S-19264T (=DSM 44701T), isolated from a smear-ripened cheese.</title>
        <authorList>
            <consortium name="US DOE Joint Genome Institute (JGI-PGF)"/>
            <person name="Walter F."/>
            <person name="Albersmeier A."/>
            <person name="Kalinowski J."/>
            <person name="Ruckert C."/>
        </authorList>
    </citation>
    <scope>NUCLEOTIDE SEQUENCE</scope>
    <source>
        <strain evidence="1">CCM 7086</strain>
    </source>
</reference>
<comment type="caution">
    <text evidence="1">The sequence shown here is derived from an EMBL/GenBank/DDBJ whole genome shotgun (WGS) entry which is preliminary data.</text>
</comment>
<reference evidence="1" key="2">
    <citation type="submission" date="2020-09" db="EMBL/GenBank/DDBJ databases">
        <authorList>
            <person name="Sun Q."/>
            <person name="Sedlacek I."/>
        </authorList>
    </citation>
    <scope>NUCLEOTIDE SEQUENCE</scope>
    <source>
        <strain evidence="1">CCM 7086</strain>
    </source>
</reference>
<organism evidence="1 2">
    <name type="scientific">Oxalicibacterium flavum</name>
    <dbReference type="NCBI Taxonomy" id="179467"/>
    <lineage>
        <taxon>Bacteria</taxon>
        <taxon>Pseudomonadati</taxon>
        <taxon>Pseudomonadota</taxon>
        <taxon>Betaproteobacteria</taxon>
        <taxon>Burkholderiales</taxon>
        <taxon>Oxalobacteraceae</taxon>
        <taxon>Oxalicibacterium</taxon>
    </lineage>
</organism>
<dbReference type="Proteomes" id="UP000620266">
    <property type="component" value="Unassembled WGS sequence"/>
</dbReference>
<evidence type="ECO:0000313" key="1">
    <source>
        <dbReference type="EMBL" id="GGB97988.1"/>
    </source>
</evidence>
<name>A0A8J2UNW4_9BURK</name>
<evidence type="ECO:0000313" key="2">
    <source>
        <dbReference type="Proteomes" id="UP000620266"/>
    </source>
</evidence>
<sequence length="172" mass="19112">MGKSFGTLTVLILLALPAIVLIAGQLRLFAGRKPDDLGVHDGLLKAPMKDWRNVVSSQAAYHPHEPHHLIEPLEYTGDGSGAMGRVAGIVRTLPGASIITSTPTYLHAEFRSTLLGFVDDTEFMLDPNERVIHMRSGSRLNRKDFGANRTRLETIRSRFERRAESRREPLTA</sequence>
<dbReference type="Pfam" id="PF07386">
    <property type="entry name" value="DUF1499"/>
    <property type="match status" value="1"/>
</dbReference>
<proteinExistence type="predicted"/>
<dbReference type="PANTHER" id="PTHR34801">
    <property type="entry name" value="EXPRESSED PROTEIN"/>
    <property type="match status" value="1"/>
</dbReference>
<evidence type="ECO:0008006" key="3">
    <source>
        <dbReference type="Google" id="ProtNLM"/>
    </source>
</evidence>
<gene>
    <name evidence="1" type="ORF">GCM10007205_04110</name>
</gene>